<name>A0A370DQD7_9GAMM</name>
<keyword evidence="4" id="KW-1185">Reference proteome</keyword>
<dbReference type="Gene3D" id="3.30.450.20">
    <property type="entry name" value="PAS domain"/>
    <property type="match status" value="1"/>
</dbReference>
<comment type="caution">
    <text evidence="3">The sequence shown here is derived from an EMBL/GenBank/DDBJ whole genome shotgun (WGS) entry which is preliminary data.</text>
</comment>
<sequence length="259" mass="29020">MDDVGKSRNELIEEVTRLHRARHHVRQTGFEVLQEQVRLQEMLRESMDAIVMFDADGLVQLFSRGAEKLFGCEEADVLSRSLDGWIPCPPEFGEDVPRYLADVCASKADLFQHPLEVSNAAGEKRLLTVTVSLSGVRNSPVEHDYSSAICFFQDVTRQKWALQEVSAYRDNLENLVKDLSNELQVSKDDLSLASHAEQDAVELLLQEIRAPLGRILDVANAAAAMRIGAECNDMQEGVRTIRHTAGELMMLLKALTKEK</sequence>
<evidence type="ECO:0000313" key="4">
    <source>
        <dbReference type="Proteomes" id="UP000254771"/>
    </source>
</evidence>
<dbReference type="SUPFAM" id="SSF55785">
    <property type="entry name" value="PYP-like sensor domain (PAS domain)"/>
    <property type="match status" value="1"/>
</dbReference>
<accession>A0A370DQD7</accession>
<gene>
    <name evidence="3" type="ORF">DIZ78_06290</name>
</gene>
<dbReference type="InterPro" id="IPR035965">
    <property type="entry name" value="PAS-like_dom_sf"/>
</dbReference>
<evidence type="ECO:0000256" key="1">
    <source>
        <dbReference type="SAM" id="Coils"/>
    </source>
</evidence>
<dbReference type="AlphaFoldDB" id="A0A370DQD7"/>
<dbReference type="EMBL" id="QFXE01000007">
    <property type="protein sequence ID" value="RDH87093.1"/>
    <property type="molecule type" value="Genomic_DNA"/>
</dbReference>
<dbReference type="NCBIfam" id="TIGR00229">
    <property type="entry name" value="sensory_box"/>
    <property type="match status" value="1"/>
</dbReference>
<dbReference type="InterPro" id="IPR000014">
    <property type="entry name" value="PAS"/>
</dbReference>
<dbReference type="PROSITE" id="PS50112">
    <property type="entry name" value="PAS"/>
    <property type="match status" value="1"/>
</dbReference>
<evidence type="ECO:0000259" key="2">
    <source>
        <dbReference type="PROSITE" id="PS50112"/>
    </source>
</evidence>
<dbReference type="CDD" id="cd00130">
    <property type="entry name" value="PAS"/>
    <property type="match status" value="1"/>
</dbReference>
<keyword evidence="1" id="KW-0175">Coiled coil</keyword>
<feature type="coiled-coil region" evidence="1">
    <location>
        <begin position="162"/>
        <end position="189"/>
    </location>
</feature>
<proteinExistence type="predicted"/>
<protein>
    <recommendedName>
        <fullName evidence="2">PAS domain-containing protein</fullName>
    </recommendedName>
</protein>
<reference evidence="3 4" key="1">
    <citation type="journal article" date="2018" name="ISME J.">
        <title>Endosymbiont genomes yield clues of tubeworm success.</title>
        <authorList>
            <person name="Li Y."/>
            <person name="Liles M.R."/>
            <person name="Halanych K.M."/>
        </authorList>
    </citation>
    <scope>NUCLEOTIDE SEQUENCE [LARGE SCALE GENOMIC DNA]</scope>
    <source>
        <strain evidence="3">A1462</strain>
    </source>
</reference>
<organism evidence="3 4">
    <name type="scientific">endosymbiont of Escarpia spicata</name>
    <dbReference type="NCBI Taxonomy" id="2200908"/>
    <lineage>
        <taxon>Bacteria</taxon>
        <taxon>Pseudomonadati</taxon>
        <taxon>Pseudomonadota</taxon>
        <taxon>Gammaproteobacteria</taxon>
        <taxon>sulfur-oxidizing symbionts</taxon>
    </lineage>
</organism>
<dbReference type="Proteomes" id="UP000254771">
    <property type="component" value="Unassembled WGS sequence"/>
</dbReference>
<evidence type="ECO:0000313" key="3">
    <source>
        <dbReference type="EMBL" id="RDH87093.1"/>
    </source>
</evidence>
<feature type="domain" description="PAS" evidence="2">
    <location>
        <begin position="35"/>
        <end position="82"/>
    </location>
</feature>